<gene>
    <name evidence="3" type="ORF">HMPREF9712_00826</name>
</gene>
<evidence type="ECO:0000313" key="3">
    <source>
        <dbReference type="EMBL" id="EHO11169.1"/>
    </source>
</evidence>
<evidence type="ECO:0008006" key="5">
    <source>
        <dbReference type="Google" id="ProtNLM"/>
    </source>
</evidence>
<dbReference type="InterPro" id="IPR009836">
    <property type="entry name" value="GRDP-like"/>
</dbReference>
<feature type="transmembrane region" description="Helical" evidence="2">
    <location>
        <begin position="321"/>
        <end position="344"/>
    </location>
</feature>
<keyword evidence="4" id="KW-1185">Reference proteome</keyword>
<accession>A0ABP2NDL0</accession>
<dbReference type="EMBL" id="AGEC02000003">
    <property type="protein sequence ID" value="EHO11169.1"/>
    <property type="molecule type" value="Genomic_DNA"/>
</dbReference>
<feature type="region of interest" description="Disordered" evidence="1">
    <location>
        <begin position="433"/>
        <end position="468"/>
    </location>
</feature>
<feature type="compositionally biased region" description="Low complexity" evidence="1">
    <location>
        <begin position="433"/>
        <end position="460"/>
    </location>
</feature>
<comment type="caution">
    <text evidence="3">The sequence shown here is derived from an EMBL/GenBank/DDBJ whole genome shotgun (WGS) entry which is preliminary data.</text>
</comment>
<name>A0ABP2NDL0_9FLAO</name>
<keyword evidence="2" id="KW-0812">Transmembrane</keyword>
<sequence length="468" mass="53222">MNKELWAKIEAFQLDKWTDEYGFVLRLAKENLWTKHFTESAILEYKKFMYLAATSNQMVSPSDIVDIVWHQHLIFTQSYNRFCKLLGKDIQHIPSTHNRTEIDKFREAKEQTTTLYTKAFGEQPKEIWEYRTMYDSLRLKKSKLSDNGLLGTSLVLVIALSIILFYPLRAIYREISSEVFLPFCIIIFIGLYIFMVRHSKTRIQEIITDSSYESFIFNLHPYEVLYLKNRGVSEGVIGTFHELIEQKNLKLEPKGRIRLIQSRIVKNREQAAVLKGIEETDIRDYEDLVNMLKTKPVFMNNKIVIDALFSYIRNSNKINQLIIQLLVTLGGMSFLAFMRIVIGISRDKPVFLISILTIVMVVTTIATISAVSSSLIEKGVLAYYQSRIIPKKAKENNWQWSYVEGGMAALGAALTTTVILSNSKHNNVFDSSNSWGTDSSSSSSSSHNTYSSDSGSSCGSSCGGCGGD</sequence>
<evidence type="ECO:0000256" key="1">
    <source>
        <dbReference type="SAM" id="MobiDB-lite"/>
    </source>
</evidence>
<evidence type="ECO:0000313" key="4">
    <source>
        <dbReference type="Proteomes" id="UP000005402"/>
    </source>
</evidence>
<dbReference type="RefSeq" id="WP_006257563.1">
    <property type="nucleotide sequence ID" value="NZ_KE161015.1"/>
</dbReference>
<feature type="transmembrane region" description="Helical" evidence="2">
    <location>
        <begin position="148"/>
        <end position="167"/>
    </location>
</feature>
<keyword evidence="2" id="KW-1133">Transmembrane helix</keyword>
<reference evidence="3" key="1">
    <citation type="submission" date="2012-07" db="EMBL/GenBank/DDBJ databases">
        <title>The Genome Sequence of Myroides odoratimimus CCUG 10230.</title>
        <authorList>
            <consortium name="The Broad Institute Genome Sequencing Platform"/>
            <person name="Earl A."/>
            <person name="Ward D."/>
            <person name="Feldgarden M."/>
            <person name="Gevers D."/>
            <person name="Huys G."/>
            <person name="Walker B."/>
            <person name="Young S.K."/>
            <person name="Zeng Q."/>
            <person name="Gargeya S."/>
            <person name="Fitzgerald M."/>
            <person name="Haas B."/>
            <person name="Abouelleil A."/>
            <person name="Alvarado L."/>
            <person name="Arachchi H.M."/>
            <person name="Berlin A.M."/>
            <person name="Chapman S.B."/>
            <person name="Goldberg J."/>
            <person name="Griggs A."/>
            <person name="Gujja S."/>
            <person name="Hansen M."/>
            <person name="Howarth C."/>
            <person name="Imamovic A."/>
            <person name="Larimer J."/>
            <person name="McCowen C."/>
            <person name="Montmayeur A."/>
            <person name="Murphy C."/>
            <person name="Neiman D."/>
            <person name="Pearson M."/>
            <person name="Priest M."/>
            <person name="Roberts A."/>
            <person name="Saif S."/>
            <person name="Shea T."/>
            <person name="Sisk P."/>
            <person name="Sykes S."/>
            <person name="Wortman J."/>
            <person name="Nusbaum C."/>
            <person name="Birren B."/>
        </authorList>
    </citation>
    <scope>NUCLEOTIDE SEQUENCE [LARGE SCALE GENOMIC DNA]</scope>
    <source>
        <strain evidence="3">CCUG 10230</strain>
    </source>
</reference>
<protein>
    <recommendedName>
        <fullName evidence="5">TIGR04222 domain-containing membrane protein</fullName>
    </recommendedName>
</protein>
<dbReference type="PANTHER" id="PTHR34365:SF7">
    <property type="entry name" value="GLYCINE-RICH DOMAIN-CONTAINING PROTEIN 1"/>
    <property type="match status" value="1"/>
</dbReference>
<proteinExistence type="predicted"/>
<dbReference type="PANTHER" id="PTHR34365">
    <property type="entry name" value="ENOLASE (DUF1399)"/>
    <property type="match status" value="1"/>
</dbReference>
<keyword evidence="2" id="KW-0472">Membrane</keyword>
<feature type="transmembrane region" description="Helical" evidence="2">
    <location>
        <begin position="179"/>
        <end position="196"/>
    </location>
</feature>
<dbReference type="Proteomes" id="UP000005402">
    <property type="component" value="Unassembled WGS sequence"/>
</dbReference>
<feature type="transmembrane region" description="Helical" evidence="2">
    <location>
        <begin position="350"/>
        <end position="371"/>
    </location>
</feature>
<organism evidence="3 4">
    <name type="scientific">Myroides odoratimimus CCUG 10230</name>
    <dbReference type="NCBI Taxonomy" id="883150"/>
    <lineage>
        <taxon>Bacteria</taxon>
        <taxon>Pseudomonadati</taxon>
        <taxon>Bacteroidota</taxon>
        <taxon>Flavobacteriia</taxon>
        <taxon>Flavobacteriales</taxon>
        <taxon>Flavobacteriaceae</taxon>
        <taxon>Myroides</taxon>
    </lineage>
</organism>
<evidence type="ECO:0000256" key="2">
    <source>
        <dbReference type="SAM" id="Phobius"/>
    </source>
</evidence>